<dbReference type="InterPro" id="IPR017941">
    <property type="entry name" value="Rieske_2Fe-2S"/>
</dbReference>
<dbReference type="InterPro" id="IPR036922">
    <property type="entry name" value="Rieske_2Fe-2S_sf"/>
</dbReference>
<dbReference type="RefSeq" id="WP_160797314.1">
    <property type="nucleotide sequence ID" value="NZ_WSSB01000010.1"/>
</dbReference>
<dbReference type="GO" id="GO:0009437">
    <property type="term" value="P:carnitine metabolic process"/>
    <property type="evidence" value="ECO:0007669"/>
    <property type="project" value="UniProtKB-UniRule"/>
</dbReference>
<evidence type="ECO:0000256" key="2">
    <source>
        <dbReference type="ARBA" id="ARBA00022723"/>
    </source>
</evidence>
<comment type="caution">
    <text evidence="8">The sequence shown here is derived from an EMBL/GenBank/DDBJ whole genome shotgun (WGS) entry which is preliminary data.</text>
</comment>
<dbReference type="PRINTS" id="PR00090">
    <property type="entry name" value="RNGDIOXGNASE"/>
</dbReference>
<dbReference type="PROSITE" id="PS51296">
    <property type="entry name" value="RIESKE"/>
    <property type="match status" value="1"/>
</dbReference>
<dbReference type="SUPFAM" id="SSF55961">
    <property type="entry name" value="Bet v1-like"/>
    <property type="match status" value="1"/>
</dbReference>
<dbReference type="GO" id="GO:0051537">
    <property type="term" value="F:2 iron, 2 sulfur cluster binding"/>
    <property type="evidence" value="ECO:0007669"/>
    <property type="project" value="UniProtKB-UniRule"/>
</dbReference>
<evidence type="ECO:0000259" key="7">
    <source>
        <dbReference type="PROSITE" id="PS51296"/>
    </source>
</evidence>
<accession>A0A845BQD0</accession>
<name>A0A845BQD0_9NEIS</name>
<evidence type="ECO:0000313" key="8">
    <source>
        <dbReference type="EMBL" id="MXR37610.1"/>
    </source>
</evidence>
<dbReference type="Gene3D" id="2.102.10.10">
    <property type="entry name" value="Rieske [2Fe-2S] iron-sulphur domain"/>
    <property type="match status" value="1"/>
</dbReference>
<feature type="domain" description="Rieske" evidence="7">
    <location>
        <begin position="47"/>
        <end position="154"/>
    </location>
</feature>
<keyword evidence="4 6" id="KW-0408">Iron</keyword>
<comment type="similarity">
    <text evidence="6">Belongs to the bacterial ring-hydroxylating dioxygenase alpha subunit family. CntA subfamily.</text>
</comment>
<feature type="binding site" evidence="6">
    <location>
        <position position="88"/>
    </location>
    <ligand>
        <name>[2Fe-2S] cluster</name>
        <dbReference type="ChEBI" id="CHEBI:190135"/>
    </ligand>
</feature>
<dbReference type="SUPFAM" id="SSF50022">
    <property type="entry name" value="ISP domain"/>
    <property type="match status" value="1"/>
</dbReference>
<comment type="catalytic activity">
    <reaction evidence="6">
        <text>(R)-carnitine + NADH + O2 + H(+) = (3R)-3-hydroxy-4-oxobutanoate + trimethylamine + NAD(+) + H2O</text>
        <dbReference type="Rhea" id="RHEA:55396"/>
        <dbReference type="ChEBI" id="CHEBI:15377"/>
        <dbReference type="ChEBI" id="CHEBI:15378"/>
        <dbReference type="ChEBI" id="CHEBI:15379"/>
        <dbReference type="ChEBI" id="CHEBI:16347"/>
        <dbReference type="ChEBI" id="CHEBI:57540"/>
        <dbReference type="ChEBI" id="CHEBI:57945"/>
        <dbReference type="ChEBI" id="CHEBI:58389"/>
        <dbReference type="ChEBI" id="CHEBI:138809"/>
        <dbReference type="EC" id="1.14.13.239"/>
    </reaction>
</comment>
<keyword evidence="2 6" id="KW-0479">Metal-binding</keyword>
<comment type="pathway">
    <text evidence="6">Amine and polyamine metabolism; carnitine metabolism.</text>
</comment>
<dbReference type="EC" id="1.14.13.239" evidence="6"/>
<keyword evidence="5 6" id="KW-0411">Iron-sulfur</keyword>
<proteinExistence type="inferred from homology"/>
<keyword evidence="3 6" id="KW-0560">Oxidoreductase</keyword>
<evidence type="ECO:0000256" key="4">
    <source>
        <dbReference type="ARBA" id="ARBA00023004"/>
    </source>
</evidence>
<comment type="catalytic activity">
    <reaction evidence="6">
        <text>(R)-carnitine + NADPH + O2 + H(+) = (3R)-3-hydroxy-4-oxobutanoate + trimethylamine + NADP(+) + H2O</text>
        <dbReference type="Rhea" id="RHEA:55368"/>
        <dbReference type="ChEBI" id="CHEBI:15377"/>
        <dbReference type="ChEBI" id="CHEBI:15378"/>
        <dbReference type="ChEBI" id="CHEBI:15379"/>
        <dbReference type="ChEBI" id="CHEBI:16347"/>
        <dbReference type="ChEBI" id="CHEBI:57783"/>
        <dbReference type="ChEBI" id="CHEBI:58349"/>
        <dbReference type="ChEBI" id="CHEBI:58389"/>
        <dbReference type="ChEBI" id="CHEBI:138809"/>
        <dbReference type="EC" id="1.14.13.239"/>
    </reaction>
</comment>
<sequence length="383" mass="43087">MQQHQSLQLPDDFCRDLDHAYTLPANYYTSESVFQHEKEHIFAHAWLCLCHASELAEINAYVTRKIVGENLVAVRGRDGVLRAFYNVCPHRGHELFKDSGISRNMVSCPYHAWTFKLDGELAVARNCENVAHFDKADYSLTPLRVAEYAGFVFVNMDMDAAPIEQTLSGLDAHLKSVCPNIAELQVASRTITDTPANWKVIVDNYMECYHCAPAHPGFSSSVDSASYTHTFHGNWTLQHGLSRSSDQGYAFGQEVSNQAFSGYWAWPCVMFNVVPGDDTMTVIYEYPVSAGLTVQYYEVLMKSKDVTPQQRDFITWATQTFRPEDLRLVESVQQGLQSRGYRGQGRIMVDANRSGISEHGIAHFHRKVAACYAAQNGQNDACD</sequence>
<feature type="binding site" evidence="6">
    <location>
        <position position="90"/>
    </location>
    <ligand>
        <name>[2Fe-2S] cluster</name>
        <dbReference type="ChEBI" id="CHEBI:190135"/>
    </ligand>
</feature>
<evidence type="ECO:0000313" key="9">
    <source>
        <dbReference type="Proteomes" id="UP000467214"/>
    </source>
</evidence>
<gene>
    <name evidence="8" type="ORF">GQF02_11535</name>
</gene>
<keyword evidence="6" id="KW-0520">NAD</keyword>
<comment type="function">
    <text evidence="6">Converts carnitine to trimethylamine and malic semialdehyde.</text>
</comment>
<dbReference type="Gene3D" id="3.90.380.10">
    <property type="entry name" value="Naphthalene 1,2-dioxygenase Alpha Subunit, Chain A, domain 1"/>
    <property type="match status" value="1"/>
</dbReference>
<dbReference type="InterPro" id="IPR015879">
    <property type="entry name" value="Ring_hydroxy_dOase_asu_C_dom"/>
</dbReference>
<feature type="binding site" evidence="6">
    <location>
        <position position="108"/>
    </location>
    <ligand>
        <name>[2Fe-2S] cluster</name>
        <dbReference type="ChEBI" id="CHEBI:190135"/>
    </ligand>
</feature>
<keyword evidence="6" id="KW-0521">NADP</keyword>
<evidence type="ECO:0000256" key="6">
    <source>
        <dbReference type="HAMAP-Rule" id="MF_02097"/>
    </source>
</evidence>
<dbReference type="Proteomes" id="UP000467214">
    <property type="component" value="Unassembled WGS sequence"/>
</dbReference>
<evidence type="ECO:0000256" key="5">
    <source>
        <dbReference type="ARBA" id="ARBA00023014"/>
    </source>
</evidence>
<dbReference type="EMBL" id="WSSB01000010">
    <property type="protein sequence ID" value="MXR37610.1"/>
    <property type="molecule type" value="Genomic_DNA"/>
</dbReference>
<dbReference type="PANTHER" id="PTHR43756:SF5">
    <property type="entry name" value="CHOLINE MONOOXYGENASE, CHLOROPLASTIC"/>
    <property type="match status" value="1"/>
</dbReference>
<protein>
    <recommendedName>
        <fullName evidence="6">Carnitine monooxygenase oxygenase subunit</fullName>
        <ecNumber evidence="6">1.14.13.239</ecNumber>
    </recommendedName>
    <alternativeName>
        <fullName evidence="6">Carnitine monooxygenase alpha subunit</fullName>
    </alternativeName>
</protein>
<comment type="subunit">
    <text evidence="6">Composed of an oxygenase subunit and a reductase subunit.</text>
</comment>
<dbReference type="GO" id="GO:0016709">
    <property type="term" value="F:oxidoreductase activity, acting on paired donors, with incorporation or reduction of molecular oxygen, NAD(P)H as one donor, and incorporation of one atom of oxygen"/>
    <property type="evidence" value="ECO:0007669"/>
    <property type="project" value="UniProtKB-UniRule"/>
</dbReference>
<dbReference type="UniPathway" id="UPA00117"/>
<dbReference type="InterPro" id="IPR039004">
    <property type="entry name" value="Carnitine_monoox_A"/>
</dbReference>
<dbReference type="GO" id="GO:0005506">
    <property type="term" value="F:iron ion binding"/>
    <property type="evidence" value="ECO:0007669"/>
    <property type="project" value="InterPro"/>
</dbReference>
<feature type="binding site" evidence="6">
    <location>
        <position position="111"/>
    </location>
    <ligand>
        <name>[2Fe-2S] cluster</name>
        <dbReference type="ChEBI" id="CHEBI:190135"/>
    </ligand>
</feature>
<keyword evidence="9" id="KW-1185">Reference proteome</keyword>
<evidence type="ECO:0000256" key="3">
    <source>
        <dbReference type="ARBA" id="ARBA00023002"/>
    </source>
</evidence>
<dbReference type="CDD" id="cd03469">
    <property type="entry name" value="Rieske_RO_Alpha_N"/>
    <property type="match status" value="1"/>
</dbReference>
<dbReference type="Pfam" id="PF00355">
    <property type="entry name" value="Rieske"/>
    <property type="match status" value="1"/>
</dbReference>
<comment type="cofactor">
    <cofactor evidence="6">
        <name>[2Fe-2S] cluster</name>
        <dbReference type="ChEBI" id="CHEBI:190135"/>
    </cofactor>
    <text evidence="6">Binds 1 [2Fe-2S] cluster per subunit.</text>
</comment>
<comment type="cofactor">
    <cofactor evidence="6">
        <name>Fe cation</name>
        <dbReference type="ChEBI" id="CHEBI:24875"/>
    </cofactor>
    <text evidence="6">Binds 1 Fe cation per subunit.</text>
</comment>
<dbReference type="PANTHER" id="PTHR43756">
    <property type="entry name" value="CHOLINE MONOOXYGENASE, CHLOROPLASTIC"/>
    <property type="match status" value="1"/>
</dbReference>
<dbReference type="HAMAP" id="MF_02097">
    <property type="entry name" value="Carnitine_monoox_A"/>
    <property type="match status" value="1"/>
</dbReference>
<reference evidence="8 9" key="1">
    <citation type="submission" date="2019-12" db="EMBL/GenBank/DDBJ databases">
        <title>Neisseriaceae gen. nov. sp. Genome sequencing and assembly.</title>
        <authorList>
            <person name="Liu Z."/>
            <person name="Li A."/>
        </authorList>
    </citation>
    <scope>NUCLEOTIDE SEQUENCE [LARGE SCALE GENOMIC DNA]</scope>
    <source>
        <strain evidence="8 9">B2N2-7</strain>
    </source>
</reference>
<dbReference type="InterPro" id="IPR001663">
    <property type="entry name" value="Rng_hydr_dOase-A"/>
</dbReference>
<evidence type="ECO:0000256" key="1">
    <source>
        <dbReference type="ARBA" id="ARBA00022714"/>
    </source>
</evidence>
<keyword evidence="1 6" id="KW-0001">2Fe-2S</keyword>
<organism evidence="8 9">
    <name type="scientific">Craterilacuibacter sinensis</name>
    <dbReference type="NCBI Taxonomy" id="2686017"/>
    <lineage>
        <taxon>Bacteria</taxon>
        <taxon>Pseudomonadati</taxon>
        <taxon>Pseudomonadota</taxon>
        <taxon>Betaproteobacteria</taxon>
        <taxon>Neisseriales</taxon>
        <taxon>Neisseriaceae</taxon>
        <taxon>Craterilacuibacter</taxon>
    </lineage>
</organism>
<dbReference type="AlphaFoldDB" id="A0A845BQD0"/>
<dbReference type="Pfam" id="PF00848">
    <property type="entry name" value="Ring_hydroxyl_A"/>
    <property type="match status" value="1"/>
</dbReference>
<feature type="binding site" evidence="6">
    <location>
        <position position="215"/>
    </location>
    <ligand>
        <name>Fe cation</name>
        <dbReference type="ChEBI" id="CHEBI:24875"/>
    </ligand>
</feature>
<feature type="binding site" evidence="6">
    <location>
        <position position="325"/>
    </location>
    <ligand>
        <name>Fe cation</name>
        <dbReference type="ChEBI" id="CHEBI:24875"/>
    </ligand>
</feature>
<feature type="binding site" evidence="6">
    <location>
        <position position="210"/>
    </location>
    <ligand>
        <name>Fe cation</name>
        <dbReference type="ChEBI" id="CHEBI:24875"/>
    </ligand>
</feature>